<dbReference type="EMBL" id="JAAOAV010000198">
    <property type="protein sequence ID" value="KAF5589991.1"/>
    <property type="molecule type" value="Genomic_DNA"/>
</dbReference>
<dbReference type="GeneID" id="59310307"/>
<protein>
    <recommendedName>
        <fullName evidence="3">F-box domain-containing protein</fullName>
    </recommendedName>
</protein>
<feature type="non-terminal residue" evidence="1">
    <location>
        <position position="1"/>
    </location>
</feature>
<sequence length="359" mass="41034">MYFITPTATSPLLALFIYTSQKSSRTTAAHSVHQVTLPNLLHTTFRSPSTIFTFKKAATNPNACVSVWMASHSAPTMEIQKHLKRLRLDGSDDIQSAGDDIELTLHSIADPGQPSNIGLKTLPIELVIKIATALHPVDRASLAFTSSWLHSIIGNALKLNQFDRSEFLRRLELDGMWLSEIFCEICQKFHEPRKSRNFTPREARRACVHYGDPKLEKQSFSPFLSEGIHFDIMAALSRLSRFRHKSTYQSDFAAHLEDMIEYITLYVNDEEDPHIRLKENIYYSKDDHILIKSERTLFAGRSTGREVSGILDGACSLGWILHDCPELSAVCEHADWSDLYPFLFRPDDEFKWRRGQWSF</sequence>
<gene>
    <name evidence="1" type="ORF">FSUBG_10958</name>
</gene>
<accession>A0A8H5LFM1</accession>
<dbReference type="Proteomes" id="UP000547976">
    <property type="component" value="Unassembled WGS sequence"/>
</dbReference>
<dbReference type="AlphaFoldDB" id="A0A8H5LFM1"/>
<name>A0A8H5LFM1_GIBSU</name>
<dbReference type="OrthoDB" id="3766406at2759"/>
<dbReference type="SUPFAM" id="SSF81383">
    <property type="entry name" value="F-box domain"/>
    <property type="match status" value="1"/>
</dbReference>
<proteinExistence type="predicted"/>
<evidence type="ECO:0000313" key="2">
    <source>
        <dbReference type="Proteomes" id="UP000547976"/>
    </source>
</evidence>
<evidence type="ECO:0000313" key="1">
    <source>
        <dbReference type="EMBL" id="KAF5589991.1"/>
    </source>
</evidence>
<dbReference type="RefSeq" id="XP_036533533.1">
    <property type="nucleotide sequence ID" value="XM_036675589.1"/>
</dbReference>
<keyword evidence="2" id="KW-1185">Reference proteome</keyword>
<evidence type="ECO:0008006" key="3">
    <source>
        <dbReference type="Google" id="ProtNLM"/>
    </source>
</evidence>
<organism evidence="1 2">
    <name type="scientific">Gibberella subglutinans</name>
    <name type="common">Fusarium subglutinans</name>
    <dbReference type="NCBI Taxonomy" id="42677"/>
    <lineage>
        <taxon>Eukaryota</taxon>
        <taxon>Fungi</taxon>
        <taxon>Dikarya</taxon>
        <taxon>Ascomycota</taxon>
        <taxon>Pezizomycotina</taxon>
        <taxon>Sordariomycetes</taxon>
        <taxon>Hypocreomycetidae</taxon>
        <taxon>Hypocreales</taxon>
        <taxon>Nectriaceae</taxon>
        <taxon>Fusarium</taxon>
        <taxon>Fusarium fujikuroi species complex</taxon>
    </lineage>
</organism>
<comment type="caution">
    <text evidence="1">The sequence shown here is derived from an EMBL/GenBank/DDBJ whole genome shotgun (WGS) entry which is preliminary data.</text>
</comment>
<reference evidence="1 2" key="1">
    <citation type="submission" date="2020-05" db="EMBL/GenBank/DDBJ databases">
        <title>Identification and distribution of gene clusters putatively required for synthesis of sphingolipid metabolism inhibitors in phylogenetically diverse species of the filamentous fungus Fusarium.</title>
        <authorList>
            <person name="Kim H.-S."/>
            <person name="Busman M."/>
            <person name="Brown D.W."/>
            <person name="Divon H."/>
            <person name="Uhlig S."/>
            <person name="Proctor R.H."/>
        </authorList>
    </citation>
    <scope>NUCLEOTIDE SEQUENCE [LARGE SCALE GENOMIC DNA]</scope>
    <source>
        <strain evidence="1 2">NRRL 66333</strain>
    </source>
</reference>
<dbReference type="InterPro" id="IPR036047">
    <property type="entry name" value="F-box-like_dom_sf"/>
</dbReference>